<dbReference type="GO" id="GO:0016020">
    <property type="term" value="C:membrane"/>
    <property type="evidence" value="ECO:0007669"/>
    <property type="project" value="UniProtKB-SubCell"/>
</dbReference>
<keyword evidence="9" id="KW-1185">Reference proteome</keyword>
<evidence type="ECO:0000256" key="1">
    <source>
        <dbReference type="ARBA" id="ARBA00004141"/>
    </source>
</evidence>
<keyword evidence="4 5" id="KW-0472">Membrane</keyword>
<dbReference type="AlphaFoldDB" id="A0A4Q5GS06"/>
<evidence type="ECO:0000256" key="2">
    <source>
        <dbReference type="ARBA" id="ARBA00022692"/>
    </source>
</evidence>
<dbReference type="Proteomes" id="UP000335496">
    <property type="component" value="Unassembled WGS sequence"/>
</dbReference>
<evidence type="ECO:0000313" key="6">
    <source>
        <dbReference type="EMBL" id="KAA5271415.1"/>
    </source>
</evidence>
<dbReference type="RefSeq" id="WP_130089122.1">
    <property type="nucleotide sequence ID" value="NZ_RCXL01000026.1"/>
</dbReference>
<feature type="transmembrane region" description="Helical" evidence="5">
    <location>
        <begin position="61"/>
        <end position="85"/>
    </location>
</feature>
<gene>
    <name evidence="7" type="ORF">EAJ03_15220</name>
    <name evidence="6" type="ORF">F2Z23_15420</name>
</gene>
<dbReference type="Pfam" id="PF04610">
    <property type="entry name" value="TrbL"/>
    <property type="match status" value="1"/>
</dbReference>
<reference evidence="7 8" key="2">
    <citation type="journal article" date="2019" name="Science, e1252229">
        <title>Invertible promoters mediate bacterial phase variation, antibiotic resistance, and host adaptation in the gut.</title>
        <authorList>
            <person name="Jiang X."/>
            <person name="Hall A.B."/>
            <person name="Arthur T.D."/>
            <person name="Plichta D.R."/>
            <person name="Covington C.T."/>
            <person name="Poyet M."/>
            <person name="Crothers J."/>
            <person name="Moses P.L."/>
            <person name="Tolonen A.C."/>
            <person name="Vlamakis H."/>
            <person name="Alm E.J."/>
            <person name="Xavier R.J."/>
        </authorList>
    </citation>
    <scope>NUCLEOTIDE SEQUENCE [LARGE SCALE GENOMIC DNA]</scope>
    <source>
        <strain evidence="7">Bj_0095</strain>
        <strain evidence="8">bj_0095</strain>
    </source>
</reference>
<evidence type="ECO:0000313" key="9">
    <source>
        <dbReference type="Proteomes" id="UP000335496"/>
    </source>
</evidence>
<evidence type="ECO:0000313" key="7">
    <source>
        <dbReference type="EMBL" id="RYT70685.1"/>
    </source>
</evidence>
<dbReference type="Proteomes" id="UP000291917">
    <property type="component" value="Unassembled WGS sequence"/>
</dbReference>
<proteinExistence type="predicted"/>
<organism evidence="7 8">
    <name type="scientific">Bacteroides eggerthii</name>
    <dbReference type="NCBI Taxonomy" id="28111"/>
    <lineage>
        <taxon>Bacteria</taxon>
        <taxon>Pseudomonadati</taxon>
        <taxon>Bacteroidota</taxon>
        <taxon>Bacteroidia</taxon>
        <taxon>Bacteroidales</taxon>
        <taxon>Bacteroidaceae</taxon>
        <taxon>Bacteroides</taxon>
    </lineage>
</organism>
<feature type="transmembrane region" description="Helical" evidence="5">
    <location>
        <begin position="141"/>
        <end position="158"/>
    </location>
</feature>
<feature type="transmembrane region" description="Helical" evidence="5">
    <location>
        <begin position="170"/>
        <end position="188"/>
    </location>
</feature>
<protein>
    <recommendedName>
        <fullName evidence="10">Transmembrane protein</fullName>
    </recommendedName>
</protein>
<keyword evidence="3 5" id="KW-1133">Transmembrane helix</keyword>
<feature type="transmembrane region" description="Helical" evidence="5">
    <location>
        <begin position="234"/>
        <end position="251"/>
    </location>
</feature>
<keyword evidence="2 5" id="KW-0812">Transmembrane</keyword>
<feature type="transmembrane region" description="Helical" evidence="5">
    <location>
        <begin position="20"/>
        <end position="41"/>
    </location>
</feature>
<reference evidence="6 9" key="1">
    <citation type="journal article" date="2019" name="Nat. Med.">
        <title>A library of human gut bacterial isolates paired with longitudinal multiomics data enables mechanistic microbiome research.</title>
        <authorList>
            <person name="Poyet M."/>
            <person name="Groussin M."/>
            <person name="Gibbons S.M."/>
            <person name="Avila-Pacheco J."/>
            <person name="Jiang X."/>
            <person name="Kearney S.M."/>
            <person name="Perrotta A.R."/>
            <person name="Berdy B."/>
            <person name="Zhao S."/>
            <person name="Lieberman T.D."/>
            <person name="Swanson P.K."/>
            <person name="Smith M."/>
            <person name="Roesemann S."/>
            <person name="Alexander J.E."/>
            <person name="Rich S.A."/>
            <person name="Livny J."/>
            <person name="Vlamakis H."/>
            <person name="Clish C."/>
            <person name="Bullock K."/>
            <person name="Deik A."/>
            <person name="Scott J."/>
            <person name="Pierce K.A."/>
            <person name="Xavier R.J."/>
            <person name="Alm E.J."/>
        </authorList>
    </citation>
    <scope>NUCLEOTIDE SEQUENCE [LARGE SCALE GENOMIC DNA]</scope>
    <source>
        <strain evidence="6 9">BIOML-A1</strain>
    </source>
</reference>
<evidence type="ECO:0000256" key="4">
    <source>
        <dbReference type="ARBA" id="ARBA00023136"/>
    </source>
</evidence>
<name>A0A4Q5GS06_9BACE</name>
<feature type="transmembrane region" description="Helical" evidence="5">
    <location>
        <begin position="195"/>
        <end position="214"/>
    </location>
</feature>
<comment type="caution">
    <text evidence="7">The sequence shown here is derived from an EMBL/GenBank/DDBJ whole genome shotgun (WGS) entry which is preliminary data.</text>
</comment>
<accession>A0A4Q5GS06</accession>
<sequence length="265" mass="30481">MKMGNIGAIHTAYERTQHYIVYDSFKTIMIAIVLFLVFMKLFDEYQKNITNNNNTFDLASYWGHIRIYIIVCVISTSAGTLFNLVESLFGELQTNLINDFGGDLSDKSFRTMSDMVKRQVLAVQSKEAEGLTMDIPYITDILWKSLTAILMSVGVFIFKYTYTFFILGRYMWLLLLQLIAPVAIVLIIHENTRSYFYTWVKNMLICYLLIPMFLLADKFSNEVANFFMEGVESAGHVTVLLVVCVGVWVKIKMFSIVRAKSSQLF</sequence>
<evidence type="ECO:0000313" key="8">
    <source>
        <dbReference type="Proteomes" id="UP000291917"/>
    </source>
</evidence>
<evidence type="ECO:0000256" key="3">
    <source>
        <dbReference type="ARBA" id="ARBA00022989"/>
    </source>
</evidence>
<dbReference type="InterPro" id="IPR007688">
    <property type="entry name" value="Conjugal_tfr_TrbL/VirB6"/>
</dbReference>
<dbReference type="GO" id="GO:0030255">
    <property type="term" value="P:protein secretion by the type IV secretion system"/>
    <property type="evidence" value="ECO:0007669"/>
    <property type="project" value="InterPro"/>
</dbReference>
<comment type="subcellular location">
    <subcellularLocation>
        <location evidence="1">Membrane</location>
        <topology evidence="1">Multi-pass membrane protein</topology>
    </subcellularLocation>
</comment>
<dbReference type="EMBL" id="VVZX01000024">
    <property type="protein sequence ID" value="KAA5271415.1"/>
    <property type="molecule type" value="Genomic_DNA"/>
</dbReference>
<dbReference type="EMBL" id="RCXL01000026">
    <property type="protein sequence ID" value="RYT70685.1"/>
    <property type="molecule type" value="Genomic_DNA"/>
</dbReference>
<evidence type="ECO:0000256" key="5">
    <source>
        <dbReference type="SAM" id="Phobius"/>
    </source>
</evidence>
<evidence type="ECO:0008006" key="10">
    <source>
        <dbReference type="Google" id="ProtNLM"/>
    </source>
</evidence>